<evidence type="ECO:0000313" key="3">
    <source>
        <dbReference type="Proteomes" id="UP000619788"/>
    </source>
</evidence>
<protein>
    <recommendedName>
        <fullName evidence="1">SnoaL-like domain-containing protein</fullName>
    </recommendedName>
</protein>
<comment type="caution">
    <text evidence="2">The sequence shown here is derived from an EMBL/GenBank/DDBJ whole genome shotgun (WGS) entry which is preliminary data.</text>
</comment>
<name>A0A8J3SF52_9ACTN</name>
<dbReference type="InterPro" id="IPR032710">
    <property type="entry name" value="NTF2-like_dom_sf"/>
</dbReference>
<dbReference type="SUPFAM" id="SSF54427">
    <property type="entry name" value="NTF2-like"/>
    <property type="match status" value="1"/>
</dbReference>
<dbReference type="EMBL" id="BOOJ01000020">
    <property type="protein sequence ID" value="GIH91461.1"/>
    <property type="molecule type" value="Genomic_DNA"/>
</dbReference>
<dbReference type="Proteomes" id="UP000619788">
    <property type="component" value="Unassembled WGS sequence"/>
</dbReference>
<dbReference type="InterPro" id="IPR037401">
    <property type="entry name" value="SnoaL-like"/>
</dbReference>
<evidence type="ECO:0000259" key="1">
    <source>
        <dbReference type="Pfam" id="PF12680"/>
    </source>
</evidence>
<sequence>MKKTTTIDPREVLERYLRTGLAGDRDAQADMFLEDGVVEFPFAPPGTPRRFEGREEIRAVLAALGRARAGMRVDEDRTVLEVHETADPEVLVAEMEIHVDVEATGDTLRVPYVQVFRIRHGGIALFRDYWATTTADFVKAALGDPGTA</sequence>
<dbReference type="AlphaFoldDB" id="A0A8J3SF52"/>
<dbReference type="RefSeq" id="WP_204063748.1">
    <property type="nucleotide sequence ID" value="NZ_BOOJ01000020.1"/>
</dbReference>
<gene>
    <name evidence="2" type="ORF">Psi01_20910</name>
</gene>
<dbReference type="Gene3D" id="3.10.450.50">
    <property type="match status" value="1"/>
</dbReference>
<evidence type="ECO:0000313" key="2">
    <source>
        <dbReference type="EMBL" id="GIH91461.1"/>
    </source>
</evidence>
<dbReference type="Pfam" id="PF12680">
    <property type="entry name" value="SnoaL_2"/>
    <property type="match status" value="1"/>
</dbReference>
<proteinExistence type="predicted"/>
<feature type="domain" description="SnoaL-like" evidence="1">
    <location>
        <begin position="14"/>
        <end position="124"/>
    </location>
</feature>
<accession>A0A8J3SF52</accession>
<keyword evidence="3" id="KW-1185">Reference proteome</keyword>
<organism evidence="2 3">
    <name type="scientific">Planobispora siamensis</name>
    <dbReference type="NCBI Taxonomy" id="936338"/>
    <lineage>
        <taxon>Bacteria</taxon>
        <taxon>Bacillati</taxon>
        <taxon>Actinomycetota</taxon>
        <taxon>Actinomycetes</taxon>
        <taxon>Streptosporangiales</taxon>
        <taxon>Streptosporangiaceae</taxon>
        <taxon>Planobispora</taxon>
    </lineage>
</organism>
<reference evidence="2 3" key="1">
    <citation type="submission" date="2021-01" db="EMBL/GenBank/DDBJ databases">
        <title>Whole genome shotgun sequence of Planobispora siamensis NBRC 107568.</title>
        <authorList>
            <person name="Komaki H."/>
            <person name="Tamura T."/>
        </authorList>
    </citation>
    <scope>NUCLEOTIDE SEQUENCE [LARGE SCALE GENOMIC DNA]</scope>
    <source>
        <strain evidence="2 3">NBRC 107568</strain>
    </source>
</reference>